<dbReference type="EMBL" id="BAABDE010000034">
    <property type="protein sequence ID" value="GAA3838350.1"/>
    <property type="molecule type" value="Genomic_DNA"/>
</dbReference>
<reference evidence="3" key="1">
    <citation type="journal article" date="2019" name="Int. J. Syst. Evol. Microbiol.">
        <title>The Global Catalogue of Microorganisms (GCM) 10K type strain sequencing project: providing services to taxonomists for standard genome sequencing and annotation.</title>
        <authorList>
            <consortium name="The Broad Institute Genomics Platform"/>
            <consortium name="The Broad Institute Genome Sequencing Center for Infectious Disease"/>
            <person name="Wu L."/>
            <person name="Ma J."/>
        </authorList>
    </citation>
    <scope>NUCLEOTIDE SEQUENCE [LARGE SCALE GENOMIC DNA]</scope>
    <source>
        <strain evidence="3">JCM 17138</strain>
    </source>
</reference>
<evidence type="ECO:0000313" key="2">
    <source>
        <dbReference type="EMBL" id="GAA3838350.1"/>
    </source>
</evidence>
<evidence type="ECO:0008006" key="4">
    <source>
        <dbReference type="Google" id="ProtNLM"/>
    </source>
</evidence>
<accession>A0ABP7JA83</accession>
<proteinExistence type="predicted"/>
<keyword evidence="3" id="KW-1185">Reference proteome</keyword>
<feature type="compositionally biased region" description="Basic and acidic residues" evidence="1">
    <location>
        <begin position="30"/>
        <end position="46"/>
    </location>
</feature>
<name>A0ABP7JA83_9ACTN</name>
<protein>
    <recommendedName>
        <fullName evidence="4">Transposase</fullName>
    </recommendedName>
</protein>
<evidence type="ECO:0000256" key="1">
    <source>
        <dbReference type="SAM" id="MobiDB-lite"/>
    </source>
</evidence>
<dbReference type="Proteomes" id="UP001501009">
    <property type="component" value="Unassembled WGS sequence"/>
</dbReference>
<evidence type="ECO:0000313" key="3">
    <source>
        <dbReference type="Proteomes" id="UP001501009"/>
    </source>
</evidence>
<feature type="region of interest" description="Disordered" evidence="1">
    <location>
        <begin position="1"/>
        <end position="46"/>
    </location>
</feature>
<sequence length="46" mass="5181">MYGLDRFITGRRAPRGHPLTAAQKEANQLDSRERAANEHGFADLKN</sequence>
<comment type="caution">
    <text evidence="2">The sequence shown here is derived from an EMBL/GenBank/DDBJ whole genome shotgun (WGS) entry which is preliminary data.</text>
</comment>
<dbReference type="RefSeq" id="WP_275777297.1">
    <property type="nucleotide sequence ID" value="NZ_BAABDE010000034.1"/>
</dbReference>
<gene>
    <name evidence="2" type="ORF">GCM10022403_083540</name>
</gene>
<organism evidence="2 3">
    <name type="scientific">Streptomyces coacervatus</name>
    <dbReference type="NCBI Taxonomy" id="647381"/>
    <lineage>
        <taxon>Bacteria</taxon>
        <taxon>Bacillati</taxon>
        <taxon>Actinomycetota</taxon>
        <taxon>Actinomycetes</taxon>
        <taxon>Kitasatosporales</taxon>
        <taxon>Streptomycetaceae</taxon>
        <taxon>Streptomyces</taxon>
    </lineage>
</organism>